<organism evidence="1 2">
    <name type="scientific">Tachysurus vachellii</name>
    <name type="common">Darkbarbel catfish</name>
    <name type="synonym">Pelteobagrus vachellii</name>
    <dbReference type="NCBI Taxonomy" id="175792"/>
    <lineage>
        <taxon>Eukaryota</taxon>
        <taxon>Metazoa</taxon>
        <taxon>Chordata</taxon>
        <taxon>Craniata</taxon>
        <taxon>Vertebrata</taxon>
        <taxon>Euteleostomi</taxon>
        <taxon>Actinopterygii</taxon>
        <taxon>Neopterygii</taxon>
        <taxon>Teleostei</taxon>
        <taxon>Ostariophysi</taxon>
        <taxon>Siluriformes</taxon>
        <taxon>Bagridae</taxon>
        <taxon>Tachysurus</taxon>
    </lineage>
</organism>
<evidence type="ECO:0000313" key="1">
    <source>
        <dbReference type="EMBL" id="KAK2840677.1"/>
    </source>
</evidence>
<keyword evidence="2" id="KW-1185">Reference proteome</keyword>
<name>A0AA88SPI4_TACVA</name>
<dbReference type="Proteomes" id="UP001187315">
    <property type="component" value="Unassembled WGS sequence"/>
</dbReference>
<comment type="caution">
    <text evidence="1">The sequence shown here is derived from an EMBL/GenBank/DDBJ whole genome shotgun (WGS) entry which is preliminary data.</text>
</comment>
<evidence type="ECO:0000313" key="2">
    <source>
        <dbReference type="Proteomes" id="UP001187315"/>
    </source>
</evidence>
<proteinExistence type="predicted"/>
<protein>
    <submittedName>
        <fullName evidence="1">Uncharacterized protein</fullName>
    </submittedName>
</protein>
<reference evidence="1" key="1">
    <citation type="submission" date="2023-08" db="EMBL/GenBank/DDBJ databases">
        <title>Pelteobagrus vachellii genome.</title>
        <authorList>
            <person name="Liu H."/>
        </authorList>
    </citation>
    <scope>NUCLEOTIDE SEQUENCE</scope>
    <source>
        <strain evidence="1">PRFRI_2022a</strain>
        <tissue evidence="1">Muscle</tissue>
    </source>
</reference>
<dbReference type="EMBL" id="JAVHJS010000012">
    <property type="protein sequence ID" value="KAK2840677.1"/>
    <property type="molecule type" value="Genomic_DNA"/>
</dbReference>
<sequence>MMGADRQSKVELMLKQSLKELLWIQKQLSLIANASNGPVETKLLIHKACRSDLGSSSVTFCLYGLRKCHRS</sequence>
<accession>A0AA88SPI4</accession>
<dbReference type="AlphaFoldDB" id="A0AA88SPI4"/>
<gene>
    <name evidence="1" type="ORF">Q7C36_012256</name>
</gene>